<comment type="caution">
    <text evidence="6">The sequence shown here is derived from an EMBL/GenBank/DDBJ whole genome shotgun (WGS) entry which is preliminary data.</text>
</comment>
<accession>A0A3S0BRU2</accession>
<dbReference type="InterPro" id="IPR050950">
    <property type="entry name" value="HTH-type_LysR_regulators"/>
</dbReference>
<sequence length="310" mass="34588">MEWQQLEHFKALAEVQHFTRAAEKLSLSQPALSRSIAKLEAELGVLLLERDERTVRLSRYGEQFAKRVDRILGEMEAGKTELLEALDPDSGTVVISFLKSLGISAVPALLSEFLALRPRVRFQLYQDSTRDMLDRLELREVDFAISAMTEARSGVAWADLWQEQMYAYVPQHSPLASQAAVSLQELAEHPFIALKKGYSLRTITDNLFGRLGLEPRITFEGEEVMTAVGLIAAGLGVAILPDVPIWCPDKVIRLTITDPDCRRTIGLAWKTERRLSPAAEGFRAFLLGMRNANTAESSVSRPRKILPADG</sequence>
<dbReference type="Gene3D" id="1.10.10.10">
    <property type="entry name" value="Winged helix-like DNA-binding domain superfamily/Winged helix DNA-binding domain"/>
    <property type="match status" value="1"/>
</dbReference>
<evidence type="ECO:0000256" key="2">
    <source>
        <dbReference type="ARBA" id="ARBA00023015"/>
    </source>
</evidence>
<evidence type="ECO:0000256" key="1">
    <source>
        <dbReference type="ARBA" id="ARBA00009437"/>
    </source>
</evidence>
<evidence type="ECO:0000313" key="7">
    <source>
        <dbReference type="Proteomes" id="UP000276128"/>
    </source>
</evidence>
<dbReference type="PANTHER" id="PTHR30419">
    <property type="entry name" value="HTH-TYPE TRANSCRIPTIONAL REGULATOR YBHD"/>
    <property type="match status" value="1"/>
</dbReference>
<comment type="similarity">
    <text evidence="1">Belongs to the LysR transcriptional regulatory family.</text>
</comment>
<dbReference type="GO" id="GO:0005829">
    <property type="term" value="C:cytosol"/>
    <property type="evidence" value="ECO:0007669"/>
    <property type="project" value="TreeGrafter"/>
</dbReference>
<dbReference type="EMBL" id="RXHU01000082">
    <property type="protein sequence ID" value="RTE05422.1"/>
    <property type="molecule type" value="Genomic_DNA"/>
</dbReference>
<dbReference type="Gene3D" id="3.40.190.290">
    <property type="match status" value="1"/>
</dbReference>
<dbReference type="GO" id="GO:0003700">
    <property type="term" value="F:DNA-binding transcription factor activity"/>
    <property type="evidence" value="ECO:0007669"/>
    <property type="project" value="InterPro"/>
</dbReference>
<dbReference type="AlphaFoldDB" id="A0A3S0BRU2"/>
<name>A0A3S0BRU2_9BACL</name>
<evidence type="ECO:0000256" key="3">
    <source>
        <dbReference type="ARBA" id="ARBA00023125"/>
    </source>
</evidence>
<proteinExistence type="inferred from homology"/>
<dbReference type="InterPro" id="IPR036388">
    <property type="entry name" value="WH-like_DNA-bd_sf"/>
</dbReference>
<keyword evidence="7" id="KW-1185">Reference proteome</keyword>
<dbReference type="GO" id="GO:0003677">
    <property type="term" value="F:DNA binding"/>
    <property type="evidence" value="ECO:0007669"/>
    <property type="project" value="UniProtKB-KW"/>
</dbReference>
<dbReference type="Pfam" id="PF00126">
    <property type="entry name" value="HTH_1"/>
    <property type="match status" value="1"/>
</dbReference>
<dbReference type="SUPFAM" id="SSF46785">
    <property type="entry name" value="Winged helix' DNA-binding domain"/>
    <property type="match status" value="1"/>
</dbReference>
<keyword evidence="4" id="KW-0804">Transcription</keyword>
<dbReference type="Pfam" id="PF03466">
    <property type="entry name" value="LysR_substrate"/>
    <property type="match status" value="1"/>
</dbReference>
<dbReference type="Proteomes" id="UP000276128">
    <property type="component" value="Unassembled WGS sequence"/>
</dbReference>
<reference evidence="6 7" key="1">
    <citation type="submission" date="2018-12" db="EMBL/GenBank/DDBJ databases">
        <title>Bacillus ochoae sp. nov., Paenibacillus whitsoniae sp. nov., Paenibacillus spiritus sp. nov. Isolated from the Mars Exploration Rover during spacecraft assembly.</title>
        <authorList>
            <person name="Seuylemezian A."/>
            <person name="Vaishampayan P."/>
        </authorList>
    </citation>
    <scope>NUCLEOTIDE SEQUENCE [LARGE SCALE GENOMIC DNA]</scope>
    <source>
        <strain evidence="6 7">MER 54</strain>
    </source>
</reference>
<evidence type="ECO:0000256" key="4">
    <source>
        <dbReference type="ARBA" id="ARBA00023163"/>
    </source>
</evidence>
<dbReference type="PROSITE" id="PS50931">
    <property type="entry name" value="HTH_LYSR"/>
    <property type="match status" value="1"/>
</dbReference>
<feature type="domain" description="HTH lysR-type" evidence="5">
    <location>
        <begin position="1"/>
        <end position="58"/>
    </location>
</feature>
<keyword evidence="2" id="KW-0805">Transcription regulation</keyword>
<dbReference type="PRINTS" id="PR00039">
    <property type="entry name" value="HTHLYSR"/>
</dbReference>
<dbReference type="InterPro" id="IPR005119">
    <property type="entry name" value="LysR_subst-bd"/>
</dbReference>
<dbReference type="OrthoDB" id="9803735at2"/>
<evidence type="ECO:0000313" key="6">
    <source>
        <dbReference type="EMBL" id="RTE05422.1"/>
    </source>
</evidence>
<dbReference type="SUPFAM" id="SSF53850">
    <property type="entry name" value="Periplasmic binding protein-like II"/>
    <property type="match status" value="1"/>
</dbReference>
<dbReference type="RefSeq" id="WP_126143894.1">
    <property type="nucleotide sequence ID" value="NZ_RXHU01000082.1"/>
</dbReference>
<evidence type="ECO:0000259" key="5">
    <source>
        <dbReference type="PROSITE" id="PS50931"/>
    </source>
</evidence>
<dbReference type="CDD" id="cd08434">
    <property type="entry name" value="PBP2_GltC_like"/>
    <property type="match status" value="1"/>
</dbReference>
<dbReference type="PANTHER" id="PTHR30419:SF28">
    <property type="entry name" value="HTH-TYPE TRANSCRIPTIONAL REGULATOR BSDA"/>
    <property type="match status" value="1"/>
</dbReference>
<organism evidence="6 7">
    <name type="scientific">Paenibacillus whitsoniae</name>
    <dbReference type="NCBI Taxonomy" id="2496558"/>
    <lineage>
        <taxon>Bacteria</taxon>
        <taxon>Bacillati</taxon>
        <taxon>Bacillota</taxon>
        <taxon>Bacilli</taxon>
        <taxon>Bacillales</taxon>
        <taxon>Paenibacillaceae</taxon>
        <taxon>Paenibacillus</taxon>
    </lineage>
</organism>
<dbReference type="FunFam" id="1.10.10.10:FF:000001">
    <property type="entry name" value="LysR family transcriptional regulator"/>
    <property type="match status" value="1"/>
</dbReference>
<dbReference type="InterPro" id="IPR000847">
    <property type="entry name" value="LysR_HTH_N"/>
</dbReference>
<keyword evidence="3" id="KW-0238">DNA-binding</keyword>
<dbReference type="InterPro" id="IPR036390">
    <property type="entry name" value="WH_DNA-bd_sf"/>
</dbReference>
<protein>
    <submittedName>
        <fullName evidence="6">LysR family transcriptional regulator</fullName>
    </submittedName>
</protein>
<gene>
    <name evidence="6" type="ORF">EJQ19_24625</name>
</gene>